<feature type="non-terminal residue" evidence="2">
    <location>
        <position position="1"/>
    </location>
</feature>
<gene>
    <name evidence="2" type="ORF">EJB05_03860</name>
</gene>
<accession>A0A5J9W7W0</accession>
<protein>
    <recommendedName>
        <fullName evidence="1">F-box associated beta-propeller type 3 domain-containing protein</fullName>
    </recommendedName>
</protein>
<dbReference type="OrthoDB" id="695030at2759"/>
<sequence>MRWLDGPTYENMKYVNTCNGIVLLADSSRHNSCVLWNPAVPDDEKEVTVPVSLQDHNCAILGLGCGRRSQTYKLLLSRRRPFRQALNPCKELLVYELGGAAERPVSRTVLSPPRLHVQISSNKSLGRLRTVLSEGVDGEISSKSLYIDGIIYLFHVSNAAVLALDVDEETVATINMPAEYDRRWPISGLLEMSGRPCVETYNGKSRALWLLTDTEDHRWEQRCIIKHLKPYYGLRHDIPDLSRCSIAGVWDCGGVLVLYMHHVASGEHWLHMTNASTMKAFQTRLPPKIAPEWLGYAFCWGFKPTLISPESIVGKLSQDEERRRERTAYIMEALKPVSENERTEGPKATLNTVCFMEFLVRIMQKLPDDMQDVIEMPLFNSASS</sequence>
<dbReference type="AlphaFoldDB" id="A0A5J9W7W0"/>
<reference evidence="2 3" key="1">
    <citation type="journal article" date="2019" name="Sci. Rep.">
        <title>A high-quality genome of Eragrostis curvula grass provides insights into Poaceae evolution and supports new strategies to enhance forage quality.</title>
        <authorList>
            <person name="Carballo J."/>
            <person name="Santos B.A.C.M."/>
            <person name="Zappacosta D."/>
            <person name="Garbus I."/>
            <person name="Selva J.P."/>
            <person name="Gallo C.A."/>
            <person name="Diaz A."/>
            <person name="Albertini E."/>
            <person name="Caccamo M."/>
            <person name="Echenique V."/>
        </authorList>
    </citation>
    <scope>NUCLEOTIDE SEQUENCE [LARGE SCALE GENOMIC DNA]</scope>
    <source>
        <strain evidence="3">cv. Victoria</strain>
        <tissue evidence="2">Leaf</tissue>
    </source>
</reference>
<keyword evidence="3" id="KW-1185">Reference proteome</keyword>
<name>A0A5J9W7W0_9POAL</name>
<proteinExistence type="predicted"/>
<dbReference type="PANTHER" id="PTHR31672:SF13">
    <property type="entry name" value="F-BOX PROTEIN CPR30-LIKE"/>
    <property type="match status" value="1"/>
</dbReference>
<dbReference type="InterPro" id="IPR013187">
    <property type="entry name" value="F-box-assoc_dom_typ3"/>
</dbReference>
<dbReference type="InterPro" id="IPR017451">
    <property type="entry name" value="F-box-assoc_interact_dom"/>
</dbReference>
<dbReference type="Gramene" id="TVU44419">
    <property type="protein sequence ID" value="TVU44419"/>
    <property type="gene ID" value="EJB05_03860"/>
</dbReference>
<dbReference type="NCBIfam" id="TIGR01640">
    <property type="entry name" value="F_box_assoc_1"/>
    <property type="match status" value="1"/>
</dbReference>
<dbReference type="PANTHER" id="PTHR31672">
    <property type="entry name" value="BNACNNG10540D PROTEIN"/>
    <property type="match status" value="1"/>
</dbReference>
<dbReference type="EMBL" id="RWGY01000004">
    <property type="protein sequence ID" value="TVU44419.1"/>
    <property type="molecule type" value="Genomic_DNA"/>
</dbReference>
<dbReference type="Pfam" id="PF08268">
    <property type="entry name" value="FBA_3"/>
    <property type="match status" value="1"/>
</dbReference>
<comment type="caution">
    <text evidence="2">The sequence shown here is derived from an EMBL/GenBank/DDBJ whole genome shotgun (WGS) entry which is preliminary data.</text>
</comment>
<dbReference type="Proteomes" id="UP000324897">
    <property type="component" value="Chromosome 5"/>
</dbReference>
<organism evidence="2 3">
    <name type="scientific">Eragrostis curvula</name>
    <name type="common">weeping love grass</name>
    <dbReference type="NCBI Taxonomy" id="38414"/>
    <lineage>
        <taxon>Eukaryota</taxon>
        <taxon>Viridiplantae</taxon>
        <taxon>Streptophyta</taxon>
        <taxon>Embryophyta</taxon>
        <taxon>Tracheophyta</taxon>
        <taxon>Spermatophyta</taxon>
        <taxon>Magnoliopsida</taxon>
        <taxon>Liliopsida</taxon>
        <taxon>Poales</taxon>
        <taxon>Poaceae</taxon>
        <taxon>PACMAD clade</taxon>
        <taxon>Chloridoideae</taxon>
        <taxon>Eragrostideae</taxon>
        <taxon>Eragrostidinae</taxon>
        <taxon>Eragrostis</taxon>
    </lineage>
</organism>
<evidence type="ECO:0000313" key="2">
    <source>
        <dbReference type="EMBL" id="TVU44419.1"/>
    </source>
</evidence>
<dbReference type="InterPro" id="IPR050796">
    <property type="entry name" value="SCF_F-box_component"/>
</dbReference>
<evidence type="ECO:0000313" key="3">
    <source>
        <dbReference type="Proteomes" id="UP000324897"/>
    </source>
</evidence>
<evidence type="ECO:0000259" key="1">
    <source>
        <dbReference type="Pfam" id="PF08268"/>
    </source>
</evidence>
<feature type="domain" description="F-box associated beta-propeller type 3" evidence="1">
    <location>
        <begin position="12"/>
        <end position="225"/>
    </location>
</feature>